<name>A0AAV0ILC6_9ROSI</name>
<reference evidence="1" key="1">
    <citation type="submission" date="2022-08" db="EMBL/GenBank/DDBJ databases">
        <authorList>
            <person name="Gutierrez-Valencia J."/>
        </authorList>
    </citation>
    <scope>NUCLEOTIDE SEQUENCE</scope>
</reference>
<sequence>MFGLWDLLLPLRSFLVSPGLRRRRRQWRRQTTVKLLRLCLLPLLRLHPSSPLPCLPPWTFGLWDLLLPLRSFLELKFIRLRLLPLLWLRLLPLLRLHPPSPSPCPPPWTFGLWDLLLPLRRFLVKFIRLSLLPLLRPSLVLLLRLQPPSLKLLNQNPKLLVCPLNLRMNLMMTSLERICLLIMMMTGKTWRFHLQRSLSKVRRGPMTLPWKQQSLPRRPNRIHLQRLKGKIVDTQIHLTRKRMLVVMLRTRNWVRSDLDPMVLARLTPRPSALPSKEI</sequence>
<comment type="caution">
    <text evidence="1">The sequence shown here is derived from an EMBL/GenBank/DDBJ whole genome shotgun (WGS) entry which is preliminary data.</text>
</comment>
<evidence type="ECO:0000313" key="2">
    <source>
        <dbReference type="Proteomes" id="UP001154282"/>
    </source>
</evidence>
<dbReference type="EMBL" id="CAMGYJ010000004">
    <property type="protein sequence ID" value="CAI0398193.1"/>
    <property type="molecule type" value="Genomic_DNA"/>
</dbReference>
<gene>
    <name evidence="1" type="ORF">LITE_LOCUS9801</name>
</gene>
<organism evidence="1 2">
    <name type="scientific">Linum tenue</name>
    <dbReference type="NCBI Taxonomy" id="586396"/>
    <lineage>
        <taxon>Eukaryota</taxon>
        <taxon>Viridiplantae</taxon>
        <taxon>Streptophyta</taxon>
        <taxon>Embryophyta</taxon>
        <taxon>Tracheophyta</taxon>
        <taxon>Spermatophyta</taxon>
        <taxon>Magnoliopsida</taxon>
        <taxon>eudicotyledons</taxon>
        <taxon>Gunneridae</taxon>
        <taxon>Pentapetalae</taxon>
        <taxon>rosids</taxon>
        <taxon>fabids</taxon>
        <taxon>Malpighiales</taxon>
        <taxon>Linaceae</taxon>
        <taxon>Linum</taxon>
    </lineage>
</organism>
<dbReference type="AlphaFoldDB" id="A0AAV0ILC6"/>
<protein>
    <submittedName>
        <fullName evidence="1">Uncharacterized protein</fullName>
    </submittedName>
</protein>
<accession>A0AAV0ILC6</accession>
<evidence type="ECO:0000313" key="1">
    <source>
        <dbReference type="EMBL" id="CAI0398193.1"/>
    </source>
</evidence>
<dbReference type="Proteomes" id="UP001154282">
    <property type="component" value="Unassembled WGS sequence"/>
</dbReference>
<keyword evidence="2" id="KW-1185">Reference proteome</keyword>
<proteinExistence type="predicted"/>